<feature type="transmembrane region" description="Helical" evidence="1">
    <location>
        <begin position="44"/>
        <end position="64"/>
    </location>
</feature>
<name>A0A1C5H5Q3_9ACTN</name>
<feature type="transmembrane region" description="Helical" evidence="1">
    <location>
        <begin position="71"/>
        <end position="90"/>
    </location>
</feature>
<protein>
    <submittedName>
        <fullName evidence="2">Uncharacterized protein</fullName>
    </submittedName>
</protein>
<organism evidence="2 3">
    <name type="scientific">Micromonospora halophytica</name>
    <dbReference type="NCBI Taxonomy" id="47864"/>
    <lineage>
        <taxon>Bacteria</taxon>
        <taxon>Bacillati</taxon>
        <taxon>Actinomycetota</taxon>
        <taxon>Actinomycetes</taxon>
        <taxon>Micromonosporales</taxon>
        <taxon>Micromonosporaceae</taxon>
        <taxon>Micromonospora</taxon>
    </lineage>
</organism>
<evidence type="ECO:0000256" key="1">
    <source>
        <dbReference type="SAM" id="Phobius"/>
    </source>
</evidence>
<sequence length="300" mass="31349">MIERAVAAAVPGALGAAVWASAWRTELRFQASCEPTVIGDCMSWRLPALLIGPLVVTALVWFVLRLAGADRAAPSALLGAVVAADALLLWEAAQPRWLPPSGGLAALLGGTGFALGVFLAVARLPLVVQVLAAVLLLVVPFGLVPVVYQAARQNGRAEAFARLGLPLTVTRVHGYRLVAAHPNQRDRVLTVTLSGGQHSITVWTIPVPAGFAPPAHCGPTTGDLDARRFAVDPAVAPPCQLVRAEHWLRLERTDRVHLLRRGDALVVVDPGVGAPAADVDAAAANLTEVSPRQLVESSGG</sequence>
<dbReference type="STRING" id="47864.GA0070560_103142"/>
<dbReference type="Proteomes" id="UP000199408">
    <property type="component" value="Unassembled WGS sequence"/>
</dbReference>
<dbReference type="AlphaFoldDB" id="A0A1C5H5Q3"/>
<dbReference type="EMBL" id="FMDN01000003">
    <property type="protein sequence ID" value="SCG41376.1"/>
    <property type="molecule type" value="Genomic_DNA"/>
</dbReference>
<feature type="transmembrane region" description="Helical" evidence="1">
    <location>
        <begin position="126"/>
        <end position="148"/>
    </location>
</feature>
<feature type="transmembrane region" description="Helical" evidence="1">
    <location>
        <begin position="102"/>
        <end position="121"/>
    </location>
</feature>
<keyword evidence="3" id="KW-1185">Reference proteome</keyword>
<evidence type="ECO:0000313" key="2">
    <source>
        <dbReference type="EMBL" id="SCG41376.1"/>
    </source>
</evidence>
<proteinExistence type="predicted"/>
<keyword evidence="1" id="KW-0812">Transmembrane</keyword>
<gene>
    <name evidence="2" type="ORF">GA0070560_103142</name>
</gene>
<keyword evidence="1" id="KW-1133">Transmembrane helix</keyword>
<evidence type="ECO:0000313" key="3">
    <source>
        <dbReference type="Proteomes" id="UP000199408"/>
    </source>
</evidence>
<reference evidence="3" key="1">
    <citation type="submission" date="2016-06" db="EMBL/GenBank/DDBJ databases">
        <authorList>
            <person name="Varghese N."/>
        </authorList>
    </citation>
    <scope>NUCLEOTIDE SEQUENCE [LARGE SCALE GENOMIC DNA]</scope>
    <source>
        <strain evidence="3">DSM 43171</strain>
    </source>
</reference>
<keyword evidence="1" id="KW-0472">Membrane</keyword>
<accession>A0A1C5H5Q3</accession>